<keyword evidence="4" id="KW-1185">Reference proteome</keyword>
<dbReference type="EMBL" id="JAZGQO010000007">
    <property type="protein sequence ID" value="KAK6181919.1"/>
    <property type="molecule type" value="Genomic_DNA"/>
</dbReference>
<evidence type="ECO:0000256" key="1">
    <source>
        <dbReference type="SAM" id="MobiDB-lite"/>
    </source>
</evidence>
<gene>
    <name evidence="3" type="ORF">SNE40_009696</name>
    <name evidence="2" type="ORF">SNE40_019904</name>
</gene>
<evidence type="ECO:0000313" key="4">
    <source>
        <dbReference type="Proteomes" id="UP001347796"/>
    </source>
</evidence>
<evidence type="ECO:0000313" key="2">
    <source>
        <dbReference type="EMBL" id="KAK6168718.1"/>
    </source>
</evidence>
<protein>
    <submittedName>
        <fullName evidence="2">Uncharacterized protein</fullName>
    </submittedName>
</protein>
<comment type="caution">
    <text evidence="2">The sequence shown here is derived from an EMBL/GenBank/DDBJ whole genome shotgun (WGS) entry which is preliminary data.</text>
</comment>
<sequence>MEGTSSKRDRESEGETPKPDTKSKKSGENDEEMDLHHKLDIFSKQMERLLSNQIDMKSNQESLRLSFETQLENLKTELIENMNSKIQILRDEISMDITAERLRIDGLVNTVDDLQAKMSTLECRVATSNHVNPLDNNDVTVVVFGLKFDDGEQIQQKAQQLINSLGHEITNSVTIQAASRLRPRKPNQNGLVKISFDSKEERDVVLRNKRKLGNSTTYKDVYLSRAKPLYERTMEANARTMARLFPDSVLKVNSNGLIYSDQSRRAVINSE</sequence>
<name>A0AAN8G9K3_PATCE</name>
<dbReference type="EMBL" id="JAZGQO010000015">
    <property type="protein sequence ID" value="KAK6168718.1"/>
    <property type="molecule type" value="Genomic_DNA"/>
</dbReference>
<dbReference type="AlphaFoldDB" id="A0AAN8G9K3"/>
<feature type="region of interest" description="Disordered" evidence="1">
    <location>
        <begin position="1"/>
        <end position="33"/>
    </location>
</feature>
<dbReference type="Proteomes" id="UP001347796">
    <property type="component" value="Unassembled WGS sequence"/>
</dbReference>
<evidence type="ECO:0000313" key="3">
    <source>
        <dbReference type="EMBL" id="KAK6181919.1"/>
    </source>
</evidence>
<proteinExistence type="predicted"/>
<organism evidence="2 4">
    <name type="scientific">Patella caerulea</name>
    <name type="common">Rayed Mediterranean limpet</name>
    <dbReference type="NCBI Taxonomy" id="87958"/>
    <lineage>
        <taxon>Eukaryota</taxon>
        <taxon>Metazoa</taxon>
        <taxon>Spiralia</taxon>
        <taxon>Lophotrochozoa</taxon>
        <taxon>Mollusca</taxon>
        <taxon>Gastropoda</taxon>
        <taxon>Patellogastropoda</taxon>
        <taxon>Patelloidea</taxon>
        <taxon>Patellidae</taxon>
        <taxon>Patella</taxon>
    </lineage>
</organism>
<accession>A0AAN8G9K3</accession>
<reference evidence="2 4" key="1">
    <citation type="submission" date="2024-01" db="EMBL/GenBank/DDBJ databases">
        <title>The genome of the rayed Mediterranean limpet Patella caerulea (Linnaeus, 1758).</title>
        <authorList>
            <person name="Anh-Thu Weber A."/>
            <person name="Halstead-Nussloch G."/>
        </authorList>
    </citation>
    <scope>NUCLEOTIDE SEQUENCE [LARGE SCALE GENOMIC DNA]</scope>
    <source>
        <strain evidence="2">AATW-2023a</strain>
        <tissue evidence="2">Whole specimen</tissue>
    </source>
</reference>